<proteinExistence type="predicted"/>
<protein>
    <submittedName>
        <fullName evidence="2">Uncharacterized protein</fullName>
    </submittedName>
</protein>
<dbReference type="EMBL" id="BMME01000001">
    <property type="protein sequence ID" value="GGK04189.1"/>
    <property type="molecule type" value="Genomic_DNA"/>
</dbReference>
<dbReference type="Proteomes" id="UP000599009">
    <property type="component" value="Unassembled WGS sequence"/>
</dbReference>
<reference evidence="3" key="1">
    <citation type="journal article" date="2019" name="Int. J. Syst. Evol. Microbiol.">
        <title>The Global Catalogue of Microorganisms (GCM) 10K type strain sequencing project: providing services to taxonomists for standard genome sequencing and annotation.</title>
        <authorList>
            <consortium name="The Broad Institute Genomics Platform"/>
            <consortium name="The Broad Institute Genome Sequencing Center for Infectious Disease"/>
            <person name="Wu L."/>
            <person name="Ma J."/>
        </authorList>
    </citation>
    <scope>NUCLEOTIDE SEQUENCE [LARGE SCALE GENOMIC DNA]</scope>
    <source>
        <strain evidence="3">CGMCC 1.8985</strain>
    </source>
</reference>
<evidence type="ECO:0000313" key="3">
    <source>
        <dbReference type="Proteomes" id="UP000599009"/>
    </source>
</evidence>
<comment type="caution">
    <text evidence="2">The sequence shown here is derived from an EMBL/GenBank/DDBJ whole genome shotgun (WGS) entry which is preliminary data.</text>
</comment>
<keyword evidence="3" id="KW-1185">Reference proteome</keyword>
<gene>
    <name evidence="2" type="ORF">GCM10011394_11450</name>
</gene>
<evidence type="ECO:0000256" key="1">
    <source>
        <dbReference type="SAM" id="MobiDB-lite"/>
    </source>
</evidence>
<accession>A0ABQ2EBB9</accession>
<name>A0ABQ2EBB9_9GAMM</name>
<evidence type="ECO:0000313" key="2">
    <source>
        <dbReference type="EMBL" id="GGK04189.1"/>
    </source>
</evidence>
<feature type="region of interest" description="Disordered" evidence="1">
    <location>
        <begin position="64"/>
        <end position="98"/>
    </location>
</feature>
<organism evidence="2 3">
    <name type="scientific">Luteimonas terricola</name>
    <dbReference type="NCBI Taxonomy" id="645597"/>
    <lineage>
        <taxon>Bacteria</taxon>
        <taxon>Pseudomonadati</taxon>
        <taxon>Pseudomonadota</taxon>
        <taxon>Gammaproteobacteria</taxon>
        <taxon>Lysobacterales</taxon>
        <taxon>Lysobacteraceae</taxon>
        <taxon>Luteimonas</taxon>
    </lineage>
</organism>
<sequence length="98" mass="10425">MTQAIQFLDAIGRSPALHGAPAAYNQAVDSLDAVPELRDALLRRDAAGLAGLLGARPRMVCAICTPDSDDVPLRSPDREDEGEGKEDPDREDRSPAGE</sequence>
<feature type="compositionally biased region" description="Basic and acidic residues" evidence="1">
    <location>
        <begin position="85"/>
        <end position="98"/>
    </location>
</feature>
<dbReference type="RefSeq" id="WP_132984929.1">
    <property type="nucleotide sequence ID" value="NZ_BMME01000001.1"/>
</dbReference>